<accession>A0A7S3LME7</accession>
<organism evidence="3">
    <name type="scientific">Aplanochytrium stocchinoi</name>
    <dbReference type="NCBI Taxonomy" id="215587"/>
    <lineage>
        <taxon>Eukaryota</taxon>
        <taxon>Sar</taxon>
        <taxon>Stramenopiles</taxon>
        <taxon>Bigyra</taxon>
        <taxon>Labyrinthulomycetes</taxon>
        <taxon>Thraustochytrida</taxon>
        <taxon>Thraustochytriidae</taxon>
        <taxon>Aplanochytrium</taxon>
    </lineage>
</organism>
<dbReference type="EMBL" id="HBIN01005161">
    <property type="protein sequence ID" value="CAE0433388.1"/>
    <property type="molecule type" value="Transcribed_RNA"/>
</dbReference>
<dbReference type="PANTHER" id="PTHR44240:SF10">
    <property type="entry name" value="J DOMAIN-CONTAINING PROTEIN"/>
    <property type="match status" value="1"/>
</dbReference>
<feature type="domain" description="J" evidence="2">
    <location>
        <begin position="8"/>
        <end position="71"/>
    </location>
</feature>
<dbReference type="InterPro" id="IPR052276">
    <property type="entry name" value="Diphthamide-biosynth_chaperone"/>
</dbReference>
<dbReference type="CDD" id="cd06257">
    <property type="entry name" value="DnaJ"/>
    <property type="match status" value="1"/>
</dbReference>
<proteinExistence type="predicted"/>
<dbReference type="InterPro" id="IPR036869">
    <property type="entry name" value="J_dom_sf"/>
</dbReference>
<dbReference type="SUPFAM" id="SSF46565">
    <property type="entry name" value="Chaperone J-domain"/>
    <property type="match status" value="1"/>
</dbReference>
<dbReference type="InterPro" id="IPR018253">
    <property type="entry name" value="DnaJ_domain_CS"/>
</dbReference>
<dbReference type="PRINTS" id="PR00625">
    <property type="entry name" value="JDOMAIN"/>
</dbReference>
<dbReference type="AlphaFoldDB" id="A0A7S3LME7"/>
<evidence type="ECO:0000256" key="1">
    <source>
        <dbReference type="SAM" id="Phobius"/>
    </source>
</evidence>
<keyword evidence="1" id="KW-0812">Transmembrane</keyword>
<gene>
    <name evidence="3" type="ORF">ASTO00021_LOCUS3709</name>
</gene>
<dbReference type="SMART" id="SM00271">
    <property type="entry name" value="DnaJ"/>
    <property type="match status" value="1"/>
</dbReference>
<evidence type="ECO:0000313" key="3">
    <source>
        <dbReference type="EMBL" id="CAE0433388.1"/>
    </source>
</evidence>
<keyword evidence="1" id="KW-1133">Transmembrane helix</keyword>
<dbReference type="InterPro" id="IPR001623">
    <property type="entry name" value="DnaJ_domain"/>
</dbReference>
<protein>
    <recommendedName>
        <fullName evidence="2">J domain-containing protein</fullName>
    </recommendedName>
</protein>
<sequence length="182" mass="20625">MNLSRHETYYNILGISSNSSQAEIKSAYLKLAKETHPDATGSSENAEFIRIKEAFEVLSDPGKKKSYDWFVEHKQHSYEKENAARSRFEQNASLFRQSVTANTSASTSASAYAAGNTVKSSEYVEAEKFRQQLRNKFPRNEQERRQKVHARKVPLRSRVSLGVLLLPVLLTGAWAYGGYRMA</sequence>
<dbReference type="Pfam" id="PF00226">
    <property type="entry name" value="DnaJ"/>
    <property type="match status" value="1"/>
</dbReference>
<keyword evidence="1" id="KW-0472">Membrane</keyword>
<dbReference type="PANTHER" id="PTHR44240">
    <property type="entry name" value="DNAJ DOMAIN (PROKARYOTIC HEAT SHOCK PROTEIN)-RELATED"/>
    <property type="match status" value="1"/>
</dbReference>
<evidence type="ECO:0000259" key="2">
    <source>
        <dbReference type="PROSITE" id="PS50076"/>
    </source>
</evidence>
<dbReference type="PROSITE" id="PS00636">
    <property type="entry name" value="DNAJ_1"/>
    <property type="match status" value="1"/>
</dbReference>
<dbReference type="PROSITE" id="PS50076">
    <property type="entry name" value="DNAJ_2"/>
    <property type="match status" value="1"/>
</dbReference>
<name>A0A7S3LME7_9STRA</name>
<reference evidence="3" key="1">
    <citation type="submission" date="2021-01" db="EMBL/GenBank/DDBJ databases">
        <authorList>
            <person name="Corre E."/>
            <person name="Pelletier E."/>
            <person name="Niang G."/>
            <person name="Scheremetjew M."/>
            <person name="Finn R."/>
            <person name="Kale V."/>
            <person name="Holt S."/>
            <person name="Cochrane G."/>
            <person name="Meng A."/>
            <person name="Brown T."/>
            <person name="Cohen L."/>
        </authorList>
    </citation>
    <scope>NUCLEOTIDE SEQUENCE</scope>
    <source>
        <strain evidence="3">GSBS06</strain>
    </source>
</reference>
<feature type="transmembrane region" description="Helical" evidence="1">
    <location>
        <begin position="159"/>
        <end position="179"/>
    </location>
</feature>
<dbReference type="Gene3D" id="1.10.287.110">
    <property type="entry name" value="DnaJ domain"/>
    <property type="match status" value="1"/>
</dbReference>